<reference evidence="2 3" key="1">
    <citation type="submission" date="2014-06" db="EMBL/GenBank/DDBJ databases">
        <authorList>
            <person name="Urmite Genomes Urmite Genomes"/>
        </authorList>
    </citation>
    <scope>NUCLEOTIDE SEQUENCE [LARGE SCALE GENOMIC DNA]</scope>
</reference>
<evidence type="ECO:0000313" key="2">
    <source>
        <dbReference type="EMBL" id="CDZ77690.1"/>
    </source>
</evidence>
<keyword evidence="3" id="KW-1185">Reference proteome</keyword>
<protein>
    <recommendedName>
        <fullName evidence="4">Inverse autotransporter beta-domain domain-containing protein</fullName>
    </recommendedName>
</protein>
<evidence type="ECO:0008006" key="4">
    <source>
        <dbReference type="Google" id="ProtNLM"/>
    </source>
</evidence>
<proteinExistence type="predicted"/>
<gene>
    <name evidence="2" type="ORF">BN59_01980</name>
</gene>
<feature type="signal peptide" evidence="1">
    <location>
        <begin position="1"/>
        <end position="25"/>
    </location>
</feature>
<feature type="chain" id="PRO_5009744002" description="Inverse autotransporter beta-domain domain-containing protein" evidence="1">
    <location>
        <begin position="26"/>
        <end position="709"/>
    </location>
</feature>
<dbReference type="EMBL" id="CCSB01000002">
    <property type="protein sequence ID" value="CDZ77690.1"/>
    <property type="molecule type" value="Genomic_DNA"/>
</dbReference>
<dbReference type="InterPro" id="IPR038177">
    <property type="entry name" value="IAT_beta_sf"/>
</dbReference>
<dbReference type="AlphaFoldDB" id="A0A078KT90"/>
<dbReference type="Proteomes" id="UP000044071">
    <property type="component" value="Unassembled WGS sequence"/>
</dbReference>
<sequence>MSKTACKVKLFVAALGLLTFNAATAQALNEAIPSPWTARFTGQGLSGNNQLGGFVDSMIPLVADANHLWFADGSFMAGQSDNYAFSLGSGLRKLATINTHPLILGAFLFGDYQRTTKHTHTWLANPGIELLSRHYEARIQGYLPVGRRQQAFSHSMASVFPPANGPQQTNRLFGGKGHLFIDTPINLVNEFGTGLEAEGGRYFSLFKGAWLRAGFYHFDYKSTKSINGGEVNIEFYVNNNASLILQNNYDNQNKNKFSIGIRYSFGGPNHTDVSNLSNRMEEPIIRHLARQSYGMATPVRDSFVVSGPTQILASNVWYFSRQGTAQGPVNLNSCTAEHPCLDLDQTVADGINALTPSASLWFATGQYQLPTTGTNGLVSLHDGQSLYGRTIDFSQTAIGPFRPEIIGALWWKGSGAISDFQVSNNNQIVPSAINGTSVNRILAVGASGNLTINNSEINTSNSTANIAAHGVFGLENIAMSNSVVNATDTGNTRPLETSGIRSLTDSIVSNSIINVNSHNFSYGVITSKDAIVNGSIINLNSNSSSANFSAGIQTEDAIFASNSVINIAGKNNDVYALSAGTFIISNTNTLTASSTGSGVAQGLNGTNSTAINSTILVKSTGSGRIAGIEDYSGGNTLSLNNSIIRVENTGSGQAVGLSAATGNIIFQGLGATKVFVVGTPALATLGASLTNSSTPASQCSVNGGVATNC</sequence>
<dbReference type="Gene3D" id="2.40.160.160">
    <property type="entry name" value="Inverse autotransporter, beta-domain"/>
    <property type="match status" value="1"/>
</dbReference>
<name>A0A078KT90_9GAMM</name>
<keyword evidence="1" id="KW-0732">Signal</keyword>
<organism evidence="2 3">
    <name type="scientific">Legionella massiliensis</name>
    <dbReference type="NCBI Taxonomy" id="1034943"/>
    <lineage>
        <taxon>Bacteria</taxon>
        <taxon>Pseudomonadati</taxon>
        <taxon>Pseudomonadota</taxon>
        <taxon>Gammaproteobacteria</taxon>
        <taxon>Legionellales</taxon>
        <taxon>Legionellaceae</taxon>
        <taxon>Legionella</taxon>
    </lineage>
</organism>
<evidence type="ECO:0000256" key="1">
    <source>
        <dbReference type="SAM" id="SignalP"/>
    </source>
</evidence>
<evidence type="ECO:0000313" key="3">
    <source>
        <dbReference type="Proteomes" id="UP000044071"/>
    </source>
</evidence>
<dbReference type="eggNOG" id="COG3210">
    <property type="taxonomic scope" value="Bacteria"/>
</dbReference>
<dbReference type="RefSeq" id="WP_043874185.1">
    <property type="nucleotide sequence ID" value="NZ_CCVW01000002.1"/>
</dbReference>
<accession>A0A078KT90</accession>
<dbReference type="OrthoDB" id="5647610at2"/>
<dbReference type="STRING" id="1034943.BN59_01980"/>